<evidence type="ECO:0000256" key="1">
    <source>
        <dbReference type="SAM" id="MobiDB-lite"/>
    </source>
</evidence>
<feature type="compositionally biased region" description="Low complexity" evidence="1">
    <location>
        <begin position="112"/>
        <end position="125"/>
    </location>
</feature>
<organism evidence="2 3">
    <name type="scientific">Penicillium thymicola</name>
    <dbReference type="NCBI Taxonomy" id="293382"/>
    <lineage>
        <taxon>Eukaryota</taxon>
        <taxon>Fungi</taxon>
        <taxon>Dikarya</taxon>
        <taxon>Ascomycota</taxon>
        <taxon>Pezizomycotina</taxon>
        <taxon>Eurotiomycetes</taxon>
        <taxon>Eurotiomycetidae</taxon>
        <taxon>Eurotiales</taxon>
        <taxon>Aspergillaceae</taxon>
        <taxon>Penicillium</taxon>
    </lineage>
</organism>
<proteinExistence type="predicted"/>
<feature type="compositionally biased region" description="Basic and acidic residues" evidence="1">
    <location>
        <begin position="334"/>
        <end position="346"/>
    </location>
</feature>
<reference evidence="2" key="1">
    <citation type="submission" date="2015-06" db="EMBL/GenBank/DDBJ databases">
        <authorList>
            <person name="Nguyen H."/>
        </authorList>
    </citation>
    <scope>NUCLEOTIDE SEQUENCE</scope>
    <source>
        <strain evidence="2">DAOM 180753</strain>
    </source>
</reference>
<dbReference type="EMBL" id="LACB01000107">
    <property type="protein sequence ID" value="KAJ9488748.1"/>
    <property type="molecule type" value="Genomic_DNA"/>
</dbReference>
<gene>
    <name evidence="2" type="ORF">VN97_g4538</name>
</gene>
<comment type="caution">
    <text evidence="2">The sequence shown here is derived from an EMBL/GenBank/DDBJ whole genome shotgun (WGS) entry which is preliminary data.</text>
</comment>
<protein>
    <submittedName>
        <fullName evidence="2">Uncharacterized protein</fullName>
    </submittedName>
</protein>
<sequence>MAPQAFCCDQIRSSTFENGEYRLGLFFYWAKAGNKRPPAKNENPGLNVPFCVRVSQHPKSTRLFVPTSWGEFTEIDRKLLTTPWVLHGLSQYKCRAHRKAYQVTLYERRAESSTLSPKTPTSSNTEVSDQYGRGNPSSSAAIKEPTNMVGQPDASTNSPTANDYTGTLVGMDTKYNLEDICSLANMPAGQCVLDMIKWARKTVPLTRVSLLTEAEILKRYLVHDLRKLTESVEENTFFWMLLSTSYPAFKFLMDSSPSNVYTREDRAEILEATAAAVTEMYCLIIGQHGSQYRNPDYNDVFGEICRQHPDDGYLTSLANRAIERLSQIIQTEEKEQNKAGLAEREVWYPPADEDDTYDHCDLSISDQES</sequence>
<name>A0AAI9TL73_PENTH</name>
<dbReference type="AlphaFoldDB" id="A0AAI9TL73"/>
<evidence type="ECO:0000313" key="3">
    <source>
        <dbReference type="Proteomes" id="UP001227192"/>
    </source>
</evidence>
<dbReference type="Proteomes" id="UP001227192">
    <property type="component" value="Unassembled WGS sequence"/>
</dbReference>
<reference evidence="2" key="2">
    <citation type="journal article" date="2016" name="Fungal Biol.">
        <title>Ochratoxin A production by Penicillium thymicola.</title>
        <authorList>
            <person name="Nguyen H.D.T."/>
            <person name="McMullin D.R."/>
            <person name="Ponomareva E."/>
            <person name="Riley R."/>
            <person name="Pomraning K.R."/>
            <person name="Baker S.E."/>
            <person name="Seifert K.A."/>
        </authorList>
    </citation>
    <scope>NUCLEOTIDE SEQUENCE</scope>
    <source>
        <strain evidence="2">DAOM 180753</strain>
    </source>
</reference>
<accession>A0AAI9TL73</accession>
<evidence type="ECO:0000313" key="2">
    <source>
        <dbReference type="EMBL" id="KAJ9488748.1"/>
    </source>
</evidence>
<feature type="region of interest" description="Disordered" evidence="1">
    <location>
        <begin position="334"/>
        <end position="369"/>
    </location>
</feature>
<keyword evidence="3" id="KW-1185">Reference proteome</keyword>
<feature type="region of interest" description="Disordered" evidence="1">
    <location>
        <begin position="111"/>
        <end position="161"/>
    </location>
</feature>